<dbReference type="PANTHER" id="PTHR34220">
    <property type="entry name" value="SENSOR HISTIDINE KINASE YPDA"/>
    <property type="match status" value="1"/>
</dbReference>
<dbReference type="GO" id="GO:0000155">
    <property type="term" value="F:phosphorelay sensor kinase activity"/>
    <property type="evidence" value="ECO:0007669"/>
    <property type="project" value="InterPro"/>
</dbReference>
<keyword evidence="1" id="KW-1133">Transmembrane helix</keyword>
<feature type="transmembrane region" description="Helical" evidence="1">
    <location>
        <begin position="46"/>
        <end position="67"/>
    </location>
</feature>
<gene>
    <name evidence="3" type="ORF">M23134_05437</name>
</gene>
<dbReference type="EMBL" id="AAWS01000008">
    <property type="protein sequence ID" value="EAY30104.1"/>
    <property type="molecule type" value="Genomic_DNA"/>
</dbReference>
<feature type="transmembrane region" description="Helical" evidence="1">
    <location>
        <begin position="79"/>
        <end position="109"/>
    </location>
</feature>
<dbReference type="InterPro" id="IPR050640">
    <property type="entry name" value="Bact_2-comp_sensor_kinase"/>
</dbReference>
<sequence>MKYKKVYGFKYLTHTSKVVHLLFWGVVWLFYTLFFGHQNAHYASSFLLVSLLLPITAATLYLLNYCLIPRFLLQKKYRLFAFFTFGIFVLSLWLQAWAIVLTIILVAKYQVSSMTPASLDVYFLIVGMYWVIFLGVAIKLFKHWYQSQQKNQWLVQYSLENELRLKEAELQLLKAQIHPHLLFNTLNSLYGLTLEKSDNAPEVVIKLSELLDYVLYKSNKPQVLLQDEIRHIQNFISLEQLRYENKLELHWQTEGQLAGQYIAPMLILPFIENCFKHGVSNEAKKCWINVSLKVNSDALQLYINNSKISGADLSLPYKSGNGIGLQNVQKRLNLLYKDQHTLKIEDKTDEFKVSLMLNFSQALSEK</sequence>
<feature type="transmembrane region" description="Helical" evidence="1">
    <location>
        <begin position="121"/>
        <end position="141"/>
    </location>
</feature>
<name>A1ZHU7_MICM2</name>
<dbReference type="AlphaFoldDB" id="A1ZHU7"/>
<evidence type="ECO:0000313" key="4">
    <source>
        <dbReference type="Proteomes" id="UP000004095"/>
    </source>
</evidence>
<organism evidence="3 4">
    <name type="scientific">Microscilla marina ATCC 23134</name>
    <dbReference type="NCBI Taxonomy" id="313606"/>
    <lineage>
        <taxon>Bacteria</taxon>
        <taxon>Pseudomonadati</taxon>
        <taxon>Bacteroidota</taxon>
        <taxon>Cytophagia</taxon>
        <taxon>Cytophagales</taxon>
        <taxon>Microscillaceae</taxon>
        <taxon>Microscilla</taxon>
    </lineage>
</organism>
<dbReference type="Proteomes" id="UP000004095">
    <property type="component" value="Unassembled WGS sequence"/>
</dbReference>
<dbReference type="RefSeq" id="WP_002695679.1">
    <property type="nucleotide sequence ID" value="NZ_AAWS01000008.1"/>
</dbReference>
<reference evidence="3 4" key="1">
    <citation type="submission" date="2007-01" db="EMBL/GenBank/DDBJ databases">
        <authorList>
            <person name="Haygood M."/>
            <person name="Podell S."/>
            <person name="Anderson C."/>
            <person name="Hopkinson B."/>
            <person name="Roe K."/>
            <person name="Barbeau K."/>
            <person name="Gaasterland T."/>
            <person name="Ferriera S."/>
            <person name="Johnson J."/>
            <person name="Kravitz S."/>
            <person name="Beeson K."/>
            <person name="Sutton G."/>
            <person name="Rogers Y.-H."/>
            <person name="Friedman R."/>
            <person name="Frazier M."/>
            <person name="Venter J.C."/>
        </authorList>
    </citation>
    <scope>NUCLEOTIDE SEQUENCE [LARGE SCALE GENOMIC DNA]</scope>
    <source>
        <strain evidence="3 4">ATCC 23134</strain>
    </source>
</reference>
<feature type="transmembrane region" description="Helical" evidence="1">
    <location>
        <begin position="21"/>
        <end position="40"/>
    </location>
</feature>
<comment type="caution">
    <text evidence="3">The sequence shown here is derived from an EMBL/GenBank/DDBJ whole genome shotgun (WGS) entry which is preliminary data.</text>
</comment>
<dbReference type="GO" id="GO:0016020">
    <property type="term" value="C:membrane"/>
    <property type="evidence" value="ECO:0007669"/>
    <property type="project" value="InterPro"/>
</dbReference>
<dbReference type="Pfam" id="PF06580">
    <property type="entry name" value="His_kinase"/>
    <property type="match status" value="1"/>
</dbReference>
<protein>
    <submittedName>
        <fullName evidence="3">Putative two component system, sensor protein</fullName>
    </submittedName>
</protein>
<dbReference type="OrthoDB" id="9792992at2"/>
<dbReference type="InterPro" id="IPR010559">
    <property type="entry name" value="Sig_transdc_His_kin_internal"/>
</dbReference>
<dbReference type="PANTHER" id="PTHR34220:SF7">
    <property type="entry name" value="SENSOR HISTIDINE KINASE YPDA"/>
    <property type="match status" value="1"/>
</dbReference>
<evidence type="ECO:0000259" key="2">
    <source>
        <dbReference type="Pfam" id="PF06580"/>
    </source>
</evidence>
<keyword evidence="1" id="KW-0812">Transmembrane</keyword>
<evidence type="ECO:0000313" key="3">
    <source>
        <dbReference type="EMBL" id="EAY30104.1"/>
    </source>
</evidence>
<keyword evidence="4" id="KW-1185">Reference proteome</keyword>
<feature type="domain" description="Signal transduction histidine kinase internal region" evidence="2">
    <location>
        <begin position="168"/>
        <end position="247"/>
    </location>
</feature>
<dbReference type="InterPro" id="IPR036890">
    <property type="entry name" value="HATPase_C_sf"/>
</dbReference>
<keyword evidence="1" id="KW-0472">Membrane</keyword>
<proteinExistence type="predicted"/>
<accession>A1ZHU7</accession>
<evidence type="ECO:0000256" key="1">
    <source>
        <dbReference type="SAM" id="Phobius"/>
    </source>
</evidence>
<dbReference type="Gene3D" id="3.30.565.10">
    <property type="entry name" value="Histidine kinase-like ATPase, C-terminal domain"/>
    <property type="match status" value="1"/>
</dbReference>
<dbReference type="eggNOG" id="COG2972">
    <property type="taxonomic scope" value="Bacteria"/>
</dbReference>